<feature type="transmembrane region" description="Helical" evidence="1">
    <location>
        <begin position="59"/>
        <end position="78"/>
    </location>
</feature>
<evidence type="ECO:0000256" key="1">
    <source>
        <dbReference type="SAM" id="Phobius"/>
    </source>
</evidence>
<keyword evidence="1" id="KW-0812">Transmembrane</keyword>
<proteinExistence type="predicted"/>
<dbReference type="Proteomes" id="UP001295469">
    <property type="component" value="Chromosome C04"/>
</dbReference>
<feature type="transmembrane region" description="Helical" evidence="1">
    <location>
        <begin position="18"/>
        <end position="39"/>
    </location>
</feature>
<reference evidence="2" key="1">
    <citation type="submission" date="2021-01" db="EMBL/GenBank/DDBJ databases">
        <authorList>
            <consortium name="Genoscope - CEA"/>
            <person name="William W."/>
        </authorList>
    </citation>
    <scope>NUCLEOTIDE SEQUENCE</scope>
</reference>
<keyword evidence="1" id="KW-1133">Transmembrane helix</keyword>
<dbReference type="AlphaFoldDB" id="A0A816JLE4"/>
<protein>
    <submittedName>
        <fullName evidence="2">(rape) hypothetical protein</fullName>
    </submittedName>
</protein>
<organism evidence="2">
    <name type="scientific">Brassica napus</name>
    <name type="common">Rape</name>
    <dbReference type="NCBI Taxonomy" id="3708"/>
    <lineage>
        <taxon>Eukaryota</taxon>
        <taxon>Viridiplantae</taxon>
        <taxon>Streptophyta</taxon>
        <taxon>Embryophyta</taxon>
        <taxon>Tracheophyta</taxon>
        <taxon>Spermatophyta</taxon>
        <taxon>Magnoliopsida</taxon>
        <taxon>eudicotyledons</taxon>
        <taxon>Gunneridae</taxon>
        <taxon>Pentapetalae</taxon>
        <taxon>rosids</taxon>
        <taxon>malvids</taxon>
        <taxon>Brassicales</taxon>
        <taxon>Brassicaceae</taxon>
        <taxon>Brassiceae</taxon>
        <taxon>Brassica</taxon>
    </lineage>
</organism>
<name>A0A816JLE4_BRANA</name>
<evidence type="ECO:0000313" key="2">
    <source>
        <dbReference type="EMBL" id="CAF1841956.1"/>
    </source>
</evidence>
<keyword evidence="1" id="KW-0472">Membrane</keyword>
<sequence>MTVTISIHLYLLSFCQPLLLLFFCSLLFFFLGQIFLLFLNTRSAFSFCPNPKFREPFALLLLLLRFCFTNLLINQYTFHFFFPLISFMASFRLPPLRLFIRLFFFTDLLHTKIYSQAMNSISKSPASGDLTSKTDAMAIIEHQRSEDYDPAILFVKQKAQIQIWLFEQK</sequence>
<dbReference type="EMBL" id="HG994368">
    <property type="protein sequence ID" value="CAF1841956.1"/>
    <property type="molecule type" value="Genomic_DNA"/>
</dbReference>
<gene>
    <name evidence="2" type="ORF">DARMORV10_C04P30000.1</name>
</gene>
<accession>A0A816JLE4</accession>